<dbReference type="KEGG" id="cvn:111107275"/>
<feature type="region of interest" description="Disordered" evidence="1">
    <location>
        <begin position="37"/>
        <end position="206"/>
    </location>
</feature>
<feature type="compositionally biased region" description="Basic and acidic residues" evidence="1">
    <location>
        <begin position="115"/>
        <end position="131"/>
    </location>
</feature>
<sequence length="463" mass="50722">MTGADKWHRGYVQGTARDGGENIDECEFITSAIKRLAIEPQVANDQKTTKEPKRQSRTWSIKKQARMKTKQRERTSPKVNVPPKTNNNDTAPGQSQSIASAEPNGAPGKMMSSARNDKKGMSKPYQREKHVSKNSSELIPSPALRSATTSSQQNQDGDKKGTEGNNVSAQGSDSTEAKLKDFAGKMNDDKATSSCNQTSPGLNAKAGKLNIDKCDFITSAIKRLAIEPQVANDQKTTKEPKRQSRTLLIKKQARMKTKQKNRTSPKVPPKTNDSDTAPGQSQSLASAEPSGAPGKMMSSARKEKKEACKPCQKEKPAVSKNCELIPGPALRSATASSQQNQDGDKKNPVPMLKLEEQISSFLKSIRYSGTEGNNVSAQSSDSTEAKLKDFTGKMNYSNKDPKNQAICSKSATQCDNTRVLKRQSRKRQKDPSIATTCSKKHKLDSWTSDLESLIKDFKRLTLN</sequence>
<protein>
    <submittedName>
        <fullName evidence="3">Nucleolar and coiled-body phosphoprotein 1-like</fullName>
    </submittedName>
</protein>
<dbReference type="GeneID" id="111107275"/>
<feature type="compositionally biased region" description="Low complexity" evidence="1">
    <location>
        <begin position="77"/>
        <end position="88"/>
    </location>
</feature>
<feature type="compositionally biased region" description="Polar residues" evidence="1">
    <location>
        <begin position="274"/>
        <end position="285"/>
    </location>
</feature>
<reference evidence="2" key="1">
    <citation type="submission" date="2024-06" db="UniProtKB">
        <authorList>
            <consortium name="RefSeq"/>
        </authorList>
    </citation>
    <scope>NUCLEOTIDE SEQUENCE [LARGE SCALE GENOMIC DNA]</scope>
</reference>
<evidence type="ECO:0000313" key="2">
    <source>
        <dbReference type="Proteomes" id="UP000694844"/>
    </source>
</evidence>
<accession>A0A8B8B4U1</accession>
<organism evidence="2 3">
    <name type="scientific">Crassostrea virginica</name>
    <name type="common">Eastern oyster</name>
    <dbReference type="NCBI Taxonomy" id="6565"/>
    <lineage>
        <taxon>Eukaryota</taxon>
        <taxon>Metazoa</taxon>
        <taxon>Spiralia</taxon>
        <taxon>Lophotrochozoa</taxon>
        <taxon>Mollusca</taxon>
        <taxon>Bivalvia</taxon>
        <taxon>Autobranchia</taxon>
        <taxon>Pteriomorphia</taxon>
        <taxon>Ostreida</taxon>
        <taxon>Ostreoidea</taxon>
        <taxon>Ostreidae</taxon>
        <taxon>Crassostrea</taxon>
    </lineage>
</organism>
<name>A0A8B8B4U1_CRAVI</name>
<feature type="compositionally biased region" description="Polar residues" evidence="1">
    <location>
        <begin position="89"/>
        <end position="99"/>
    </location>
</feature>
<dbReference type="RefSeq" id="XP_022298103.1">
    <property type="nucleotide sequence ID" value="XM_022442395.1"/>
</dbReference>
<dbReference type="Proteomes" id="UP000694844">
    <property type="component" value="Chromosome 1"/>
</dbReference>
<evidence type="ECO:0000256" key="1">
    <source>
        <dbReference type="SAM" id="MobiDB-lite"/>
    </source>
</evidence>
<feature type="region of interest" description="Disordered" evidence="1">
    <location>
        <begin position="224"/>
        <end position="319"/>
    </location>
</feature>
<feature type="region of interest" description="Disordered" evidence="1">
    <location>
        <begin position="1"/>
        <end position="23"/>
    </location>
</feature>
<dbReference type="AlphaFoldDB" id="A0A8B8B4U1"/>
<proteinExistence type="predicted"/>
<feature type="compositionally biased region" description="Polar residues" evidence="1">
    <location>
        <begin position="146"/>
        <end position="155"/>
    </location>
</feature>
<feature type="compositionally biased region" description="Polar residues" evidence="1">
    <location>
        <begin position="163"/>
        <end position="174"/>
    </location>
</feature>
<feature type="compositionally biased region" description="Basic and acidic residues" evidence="1">
    <location>
        <begin position="300"/>
        <end position="317"/>
    </location>
</feature>
<feature type="compositionally biased region" description="Basic and acidic residues" evidence="1">
    <location>
        <begin position="175"/>
        <end position="191"/>
    </location>
</feature>
<feature type="compositionally biased region" description="Polar residues" evidence="1">
    <location>
        <begin position="192"/>
        <end position="201"/>
    </location>
</feature>
<gene>
    <name evidence="3" type="primary">LOC111107275</name>
</gene>
<keyword evidence="2" id="KW-1185">Reference proteome</keyword>
<evidence type="ECO:0000313" key="3">
    <source>
        <dbReference type="RefSeq" id="XP_022298103.1"/>
    </source>
</evidence>
<reference evidence="3" key="2">
    <citation type="submission" date="2025-08" db="UniProtKB">
        <authorList>
            <consortium name="RefSeq"/>
        </authorList>
    </citation>
    <scope>IDENTIFICATION</scope>
    <source>
        <tissue evidence="3">Whole sample</tissue>
    </source>
</reference>
<feature type="compositionally biased region" description="Basic residues" evidence="1">
    <location>
        <begin position="251"/>
        <end position="263"/>
    </location>
</feature>